<name>A0ABT8W4P3_9GAMM</name>
<dbReference type="Pfam" id="PF00535">
    <property type="entry name" value="Glycos_transf_2"/>
    <property type="match status" value="1"/>
</dbReference>
<evidence type="ECO:0000313" key="3">
    <source>
        <dbReference type="Proteomes" id="UP001168640"/>
    </source>
</evidence>
<dbReference type="EC" id="2.4.-.-" evidence="2"/>
<keyword evidence="2" id="KW-0808">Transferase</keyword>
<organism evidence="2 3">
    <name type="scientific">Marinobacter suaedae</name>
    <dbReference type="NCBI Taxonomy" id="3057675"/>
    <lineage>
        <taxon>Bacteria</taxon>
        <taxon>Pseudomonadati</taxon>
        <taxon>Pseudomonadota</taxon>
        <taxon>Gammaproteobacteria</taxon>
        <taxon>Pseudomonadales</taxon>
        <taxon>Marinobacteraceae</taxon>
        <taxon>Marinobacter</taxon>
    </lineage>
</organism>
<proteinExistence type="predicted"/>
<feature type="domain" description="Glycosyltransferase 2-like" evidence="1">
    <location>
        <begin position="4"/>
        <end position="106"/>
    </location>
</feature>
<dbReference type="RefSeq" id="WP_302910715.1">
    <property type="nucleotide sequence ID" value="NZ_JAUMIS010000003.1"/>
</dbReference>
<dbReference type="Proteomes" id="UP001168640">
    <property type="component" value="Unassembled WGS sequence"/>
</dbReference>
<dbReference type="InterPro" id="IPR001173">
    <property type="entry name" value="Glyco_trans_2-like"/>
</dbReference>
<dbReference type="InterPro" id="IPR029044">
    <property type="entry name" value="Nucleotide-diphossugar_trans"/>
</dbReference>
<protein>
    <submittedName>
        <fullName evidence="2">Glycosyltransferase</fullName>
        <ecNumber evidence="2">2.4.-.-</ecNumber>
    </submittedName>
</protein>
<dbReference type="Gene3D" id="3.90.550.10">
    <property type="entry name" value="Spore Coat Polysaccharide Biosynthesis Protein SpsA, Chain A"/>
    <property type="match status" value="1"/>
</dbReference>
<dbReference type="EMBL" id="JAUMIS010000003">
    <property type="protein sequence ID" value="MDO3723211.1"/>
    <property type="molecule type" value="Genomic_DNA"/>
</dbReference>
<comment type="caution">
    <text evidence="2">The sequence shown here is derived from an EMBL/GenBank/DDBJ whole genome shotgun (WGS) entry which is preliminary data.</text>
</comment>
<sequence>MIFCVFSFNRGRYLENCIGSIEACAPGSPIVIFDDNSTDPETVQVLEKFRAKHRIIQPQRDERSRHHLGGLYGNMQRAFEEHLDADLVCYLQDDTQMVRRLDEDDLAGIEQTFEKAPSLSFVSPCFMKAINFARGAEYSYNTDLNLYFRERSERSAGTYFSALLIMKPKRLKDAGWSFAQSEPANNQQARNQFMPMGYLHSPFAMWLPEVPAYRGKKKTLGLKLAEKKRNCGYYPFALMSESQITDLKGRHESALPIAEDFLHCADHEPPKPWAYNPLTNTGWIKTLNQAEVSLRRLFK</sequence>
<dbReference type="GO" id="GO:0016757">
    <property type="term" value="F:glycosyltransferase activity"/>
    <property type="evidence" value="ECO:0007669"/>
    <property type="project" value="UniProtKB-KW"/>
</dbReference>
<keyword evidence="3" id="KW-1185">Reference proteome</keyword>
<keyword evidence="2" id="KW-0328">Glycosyltransferase</keyword>
<evidence type="ECO:0000259" key="1">
    <source>
        <dbReference type="Pfam" id="PF00535"/>
    </source>
</evidence>
<dbReference type="SUPFAM" id="SSF53448">
    <property type="entry name" value="Nucleotide-diphospho-sugar transferases"/>
    <property type="match status" value="1"/>
</dbReference>
<evidence type="ECO:0000313" key="2">
    <source>
        <dbReference type="EMBL" id="MDO3723211.1"/>
    </source>
</evidence>
<dbReference type="CDD" id="cd00761">
    <property type="entry name" value="Glyco_tranf_GTA_type"/>
    <property type="match status" value="1"/>
</dbReference>
<reference evidence="2" key="1">
    <citation type="submission" date="2023-07" db="EMBL/GenBank/DDBJ databases">
        <title>Marinobacter sp. chi1 genome sequencing and assembly.</title>
        <authorList>
            <person name="Park S."/>
        </authorList>
    </citation>
    <scope>NUCLEOTIDE SEQUENCE</scope>
    <source>
        <strain evidence="2">Chi1</strain>
    </source>
</reference>
<gene>
    <name evidence="2" type="ORF">QVZ43_15955</name>
</gene>
<accession>A0ABT8W4P3</accession>